<dbReference type="Proteomes" id="UP000641646">
    <property type="component" value="Unassembled WGS sequence"/>
</dbReference>
<accession>A0A926VAB4</accession>
<dbReference type="AlphaFoldDB" id="A0A926VAB4"/>
<dbReference type="RefSeq" id="WP_190462149.1">
    <property type="nucleotide sequence ID" value="NZ_JACJPW010000006.1"/>
</dbReference>
<dbReference type="Gene3D" id="3.30.2310.20">
    <property type="entry name" value="RelE-like"/>
    <property type="match status" value="1"/>
</dbReference>
<keyword evidence="2" id="KW-1185">Reference proteome</keyword>
<organism evidence="1 2">
    <name type="scientific">Aerosakkonema funiforme FACHB-1375</name>
    <dbReference type="NCBI Taxonomy" id="2949571"/>
    <lineage>
        <taxon>Bacteria</taxon>
        <taxon>Bacillati</taxon>
        <taxon>Cyanobacteriota</taxon>
        <taxon>Cyanophyceae</taxon>
        <taxon>Oscillatoriophycideae</taxon>
        <taxon>Aerosakkonematales</taxon>
        <taxon>Aerosakkonemataceae</taxon>
        <taxon>Aerosakkonema</taxon>
    </lineage>
</organism>
<dbReference type="EMBL" id="JACJPW010000006">
    <property type="protein sequence ID" value="MBD2180199.1"/>
    <property type="molecule type" value="Genomic_DNA"/>
</dbReference>
<protein>
    <submittedName>
        <fullName evidence="1">Uncharacterized protein</fullName>
    </submittedName>
</protein>
<evidence type="ECO:0000313" key="2">
    <source>
        <dbReference type="Proteomes" id="UP000641646"/>
    </source>
</evidence>
<reference evidence="1" key="1">
    <citation type="journal article" date="2015" name="ISME J.">
        <title>Draft Genome Sequence of Streptomyces incarnatus NRRL8089, which Produces the Nucleoside Antibiotic Sinefungin.</title>
        <authorList>
            <person name="Oshima K."/>
            <person name="Hattori M."/>
            <person name="Shimizu H."/>
            <person name="Fukuda K."/>
            <person name="Nemoto M."/>
            <person name="Inagaki K."/>
            <person name="Tamura T."/>
        </authorList>
    </citation>
    <scope>NUCLEOTIDE SEQUENCE</scope>
    <source>
        <strain evidence="1">FACHB-1375</strain>
    </source>
</reference>
<proteinExistence type="predicted"/>
<reference evidence="1" key="2">
    <citation type="submission" date="2020-08" db="EMBL/GenBank/DDBJ databases">
        <authorList>
            <person name="Chen M."/>
            <person name="Teng W."/>
            <person name="Zhao L."/>
            <person name="Hu C."/>
            <person name="Zhou Y."/>
            <person name="Han B."/>
            <person name="Song L."/>
            <person name="Shu W."/>
        </authorList>
    </citation>
    <scope>NUCLEOTIDE SEQUENCE</scope>
    <source>
        <strain evidence="1">FACHB-1375</strain>
    </source>
</reference>
<comment type="caution">
    <text evidence="1">The sequence shown here is derived from an EMBL/GenBank/DDBJ whole genome shotgun (WGS) entry which is preliminary data.</text>
</comment>
<gene>
    <name evidence="1" type="ORF">H6G03_03555</name>
</gene>
<dbReference type="InterPro" id="IPR035093">
    <property type="entry name" value="RelE/ParE_toxin_dom_sf"/>
</dbReference>
<evidence type="ECO:0000313" key="1">
    <source>
        <dbReference type="EMBL" id="MBD2180199.1"/>
    </source>
</evidence>
<sequence length="101" mass="11736">MTVNQSRIKIDSSVLPGLDVLSEEERANVLKSIDSLENFSIAQPLASNIKKLQEDEQLYLLQVDASLRIIFEVTAENKIEISHIFRRETIEYMFRRKKQNV</sequence>
<name>A0A926VAB4_9CYAN</name>